<evidence type="ECO:0000313" key="2">
    <source>
        <dbReference type="EMBL" id="GAA4932909.1"/>
    </source>
</evidence>
<protein>
    <recommendedName>
        <fullName evidence="1">HTH cro/C1-type domain-containing protein</fullName>
    </recommendedName>
</protein>
<dbReference type="Pfam" id="PF01381">
    <property type="entry name" value="HTH_3"/>
    <property type="match status" value="1"/>
</dbReference>
<dbReference type="EMBL" id="BAABJJ010000001">
    <property type="protein sequence ID" value="GAA4932909.1"/>
    <property type="molecule type" value="Genomic_DNA"/>
</dbReference>
<dbReference type="InterPro" id="IPR010982">
    <property type="entry name" value="Lambda_DNA-bd_dom_sf"/>
</dbReference>
<name>A0ABP9G8J1_9FLAO</name>
<dbReference type="PROSITE" id="PS50943">
    <property type="entry name" value="HTH_CROC1"/>
    <property type="match status" value="1"/>
</dbReference>
<dbReference type="SMART" id="SM00530">
    <property type="entry name" value="HTH_XRE"/>
    <property type="match status" value="1"/>
</dbReference>
<dbReference type="Gene3D" id="1.10.260.40">
    <property type="entry name" value="lambda repressor-like DNA-binding domains"/>
    <property type="match status" value="1"/>
</dbReference>
<dbReference type="CDD" id="cd00093">
    <property type="entry name" value="HTH_XRE"/>
    <property type="match status" value="1"/>
</dbReference>
<keyword evidence="3" id="KW-1185">Reference proteome</keyword>
<organism evidence="2 3">
    <name type="scientific">Algibacter agarivorans</name>
    <dbReference type="NCBI Taxonomy" id="1109741"/>
    <lineage>
        <taxon>Bacteria</taxon>
        <taxon>Pseudomonadati</taxon>
        <taxon>Bacteroidota</taxon>
        <taxon>Flavobacteriia</taxon>
        <taxon>Flavobacteriales</taxon>
        <taxon>Flavobacteriaceae</taxon>
        <taxon>Algibacter</taxon>
    </lineage>
</organism>
<feature type="domain" description="HTH cro/C1-type" evidence="1">
    <location>
        <begin position="27"/>
        <end position="63"/>
    </location>
</feature>
<sequence length="69" mass="7963">MQLSLKEIDENTRELRLERQFQLYFDADVAKNQIGRIERGEHVPNIISLIKIANALDVGISEIVDLKKN</sequence>
<gene>
    <name evidence="2" type="ORF">GCM10023314_01650</name>
</gene>
<dbReference type="InterPro" id="IPR001387">
    <property type="entry name" value="Cro/C1-type_HTH"/>
</dbReference>
<dbReference type="SUPFAM" id="SSF47413">
    <property type="entry name" value="lambda repressor-like DNA-binding domains"/>
    <property type="match status" value="1"/>
</dbReference>
<dbReference type="Proteomes" id="UP001501302">
    <property type="component" value="Unassembled WGS sequence"/>
</dbReference>
<evidence type="ECO:0000259" key="1">
    <source>
        <dbReference type="PROSITE" id="PS50943"/>
    </source>
</evidence>
<comment type="caution">
    <text evidence="2">The sequence shown here is derived from an EMBL/GenBank/DDBJ whole genome shotgun (WGS) entry which is preliminary data.</text>
</comment>
<accession>A0ABP9G8J1</accession>
<reference evidence="3" key="1">
    <citation type="journal article" date="2019" name="Int. J. Syst. Evol. Microbiol.">
        <title>The Global Catalogue of Microorganisms (GCM) 10K type strain sequencing project: providing services to taxonomists for standard genome sequencing and annotation.</title>
        <authorList>
            <consortium name="The Broad Institute Genomics Platform"/>
            <consortium name="The Broad Institute Genome Sequencing Center for Infectious Disease"/>
            <person name="Wu L."/>
            <person name="Ma J."/>
        </authorList>
    </citation>
    <scope>NUCLEOTIDE SEQUENCE [LARGE SCALE GENOMIC DNA]</scope>
    <source>
        <strain evidence="3">JCM 18285</strain>
    </source>
</reference>
<evidence type="ECO:0000313" key="3">
    <source>
        <dbReference type="Proteomes" id="UP001501302"/>
    </source>
</evidence>
<proteinExistence type="predicted"/>